<dbReference type="AlphaFoldDB" id="A0A383CRZ7"/>
<dbReference type="EMBL" id="UINC01210758">
    <property type="protein sequence ID" value="SVE34378.1"/>
    <property type="molecule type" value="Genomic_DNA"/>
</dbReference>
<protein>
    <submittedName>
        <fullName evidence="1">Uncharacterized protein</fullName>
    </submittedName>
</protein>
<sequence>MEPATVDVNLGLFDGEVSHARINTAVAKGDKSVLFGEQTRLPYFPDDELLPKLHAGDPLVLLFWKVLHKVPENLRTALIEAPLSLTLV</sequence>
<accession>A0A383CRZ7</accession>
<organism evidence="1">
    <name type="scientific">marine metagenome</name>
    <dbReference type="NCBI Taxonomy" id="408172"/>
    <lineage>
        <taxon>unclassified sequences</taxon>
        <taxon>metagenomes</taxon>
        <taxon>ecological metagenomes</taxon>
    </lineage>
</organism>
<reference evidence="1" key="1">
    <citation type="submission" date="2018-05" db="EMBL/GenBank/DDBJ databases">
        <authorList>
            <person name="Lanie J.A."/>
            <person name="Ng W.-L."/>
            <person name="Kazmierczak K.M."/>
            <person name="Andrzejewski T.M."/>
            <person name="Davidsen T.M."/>
            <person name="Wayne K.J."/>
            <person name="Tettelin H."/>
            <person name="Glass J.I."/>
            <person name="Rusch D."/>
            <person name="Podicherti R."/>
            <person name="Tsui H.-C.T."/>
            <person name="Winkler M.E."/>
        </authorList>
    </citation>
    <scope>NUCLEOTIDE SEQUENCE</scope>
</reference>
<proteinExistence type="predicted"/>
<name>A0A383CRZ7_9ZZZZ</name>
<gene>
    <name evidence="1" type="ORF">METZ01_LOCUS487232</name>
</gene>
<feature type="non-terminal residue" evidence="1">
    <location>
        <position position="88"/>
    </location>
</feature>
<evidence type="ECO:0000313" key="1">
    <source>
        <dbReference type="EMBL" id="SVE34378.1"/>
    </source>
</evidence>